<sequence length="82" mass="9208">MDKCLAIVIRRISVSCMTRSSSDPLYDLDPKIELTLRRLRKAKNIVVSSSSNYVSSSNNNSLVTNTSDFVEYSSTNNFVEPE</sequence>
<evidence type="ECO:0000313" key="1">
    <source>
        <dbReference type="EMBL" id="RDY06538.1"/>
    </source>
</evidence>
<dbReference type="AlphaFoldDB" id="A0A371HUS0"/>
<feature type="non-terminal residue" evidence="1">
    <location>
        <position position="1"/>
    </location>
</feature>
<proteinExistence type="predicted"/>
<name>A0A371HUS0_MUCPR</name>
<keyword evidence="2" id="KW-1185">Reference proteome</keyword>
<accession>A0A371HUS0</accession>
<dbReference type="EMBL" id="QJKJ01001670">
    <property type="protein sequence ID" value="RDY06538.1"/>
    <property type="molecule type" value="Genomic_DNA"/>
</dbReference>
<protein>
    <submittedName>
        <fullName evidence="1">Uncharacterized protein</fullName>
    </submittedName>
</protein>
<dbReference type="Proteomes" id="UP000257109">
    <property type="component" value="Unassembled WGS sequence"/>
</dbReference>
<reference evidence="1" key="1">
    <citation type="submission" date="2018-05" db="EMBL/GenBank/DDBJ databases">
        <title>Draft genome of Mucuna pruriens seed.</title>
        <authorList>
            <person name="Nnadi N.E."/>
            <person name="Vos R."/>
            <person name="Hasami M.H."/>
            <person name="Devisetty U.K."/>
            <person name="Aguiy J.C."/>
        </authorList>
    </citation>
    <scope>NUCLEOTIDE SEQUENCE [LARGE SCALE GENOMIC DNA]</scope>
    <source>
        <strain evidence="1">JCA_2017</strain>
    </source>
</reference>
<comment type="caution">
    <text evidence="1">The sequence shown here is derived from an EMBL/GenBank/DDBJ whole genome shotgun (WGS) entry which is preliminary data.</text>
</comment>
<evidence type="ECO:0000313" key="2">
    <source>
        <dbReference type="Proteomes" id="UP000257109"/>
    </source>
</evidence>
<gene>
    <name evidence="1" type="ORF">CR513_09473</name>
</gene>
<organism evidence="1 2">
    <name type="scientific">Mucuna pruriens</name>
    <name type="common">Velvet bean</name>
    <name type="synonym">Dolichos pruriens</name>
    <dbReference type="NCBI Taxonomy" id="157652"/>
    <lineage>
        <taxon>Eukaryota</taxon>
        <taxon>Viridiplantae</taxon>
        <taxon>Streptophyta</taxon>
        <taxon>Embryophyta</taxon>
        <taxon>Tracheophyta</taxon>
        <taxon>Spermatophyta</taxon>
        <taxon>Magnoliopsida</taxon>
        <taxon>eudicotyledons</taxon>
        <taxon>Gunneridae</taxon>
        <taxon>Pentapetalae</taxon>
        <taxon>rosids</taxon>
        <taxon>fabids</taxon>
        <taxon>Fabales</taxon>
        <taxon>Fabaceae</taxon>
        <taxon>Papilionoideae</taxon>
        <taxon>50 kb inversion clade</taxon>
        <taxon>NPAAA clade</taxon>
        <taxon>indigoferoid/millettioid clade</taxon>
        <taxon>Phaseoleae</taxon>
        <taxon>Mucuna</taxon>
    </lineage>
</organism>